<accession>A0ABW5S9G1</accession>
<gene>
    <name evidence="1" type="ORF">ACFSUE_20860</name>
</gene>
<organism evidence="1 2">
    <name type="scientific">Sporolactobacillus shoreicorticis</name>
    <dbReference type="NCBI Taxonomy" id="1923877"/>
    <lineage>
        <taxon>Bacteria</taxon>
        <taxon>Bacillati</taxon>
        <taxon>Bacillota</taxon>
        <taxon>Bacilli</taxon>
        <taxon>Bacillales</taxon>
        <taxon>Sporolactobacillaceae</taxon>
        <taxon>Sporolactobacillus</taxon>
    </lineage>
</organism>
<evidence type="ECO:0000313" key="2">
    <source>
        <dbReference type="Proteomes" id="UP001597399"/>
    </source>
</evidence>
<dbReference type="Proteomes" id="UP001597399">
    <property type="component" value="Unassembled WGS sequence"/>
</dbReference>
<protein>
    <submittedName>
        <fullName evidence="1">Uncharacterized protein</fullName>
    </submittedName>
</protein>
<keyword evidence="2" id="KW-1185">Reference proteome</keyword>
<evidence type="ECO:0000313" key="1">
    <source>
        <dbReference type="EMBL" id="MFD2696060.1"/>
    </source>
</evidence>
<reference evidence="2" key="1">
    <citation type="journal article" date="2019" name="Int. J. Syst. Evol. Microbiol.">
        <title>The Global Catalogue of Microorganisms (GCM) 10K type strain sequencing project: providing services to taxonomists for standard genome sequencing and annotation.</title>
        <authorList>
            <consortium name="The Broad Institute Genomics Platform"/>
            <consortium name="The Broad Institute Genome Sequencing Center for Infectious Disease"/>
            <person name="Wu L."/>
            <person name="Ma J."/>
        </authorList>
    </citation>
    <scope>NUCLEOTIDE SEQUENCE [LARGE SCALE GENOMIC DNA]</scope>
    <source>
        <strain evidence="2">TISTR 2466</strain>
    </source>
</reference>
<name>A0ABW5S9G1_9BACL</name>
<sequence length="69" mass="8061">MNQQNEFVIGKMGKGVGFHIREANPQKGDSYEKLVERFDDQVVKLDLSNKKQFSVWNPFDLSSEQKRDE</sequence>
<dbReference type="RefSeq" id="WP_253061786.1">
    <property type="nucleotide sequence ID" value="NZ_JAMXWM010000010.1"/>
</dbReference>
<dbReference type="EMBL" id="JBHUMQ010000057">
    <property type="protein sequence ID" value="MFD2696060.1"/>
    <property type="molecule type" value="Genomic_DNA"/>
</dbReference>
<comment type="caution">
    <text evidence="1">The sequence shown here is derived from an EMBL/GenBank/DDBJ whole genome shotgun (WGS) entry which is preliminary data.</text>
</comment>
<proteinExistence type="predicted"/>